<name>A0A5B8XXN8_9DELT</name>
<dbReference type="PIRSF" id="PIRSF028756">
    <property type="entry name" value="PPK2_prd"/>
    <property type="match status" value="1"/>
</dbReference>
<sequence>MPYPEWLQAPKKVDLSKISTRGEKDPNGKKISREKAEAKHAENIAALEELQFKLSAESKHKILIVFQAMDTAGKDGAIRKVFGPLNPQGVRVHSFKKPTEKELSHDYLWRVHQHTPETGHIQIFNRSHYEDVLVVRVHNLVPEEQWKKRYEHIRNFEKLLADEGTMIMKFMLHISPEEQKERLEKRLQDPERVWKFRKGDLDERKLWAKYQEAYEVAIEETHKDHAPWYIIPADKKWYRNYVLSTIMREHLERLDLKWPLAEEGLDEVVVEDL</sequence>
<dbReference type="RefSeq" id="WP_146960469.1">
    <property type="nucleotide sequence ID" value="NZ_CP042467.1"/>
</dbReference>
<dbReference type="InterPro" id="IPR016898">
    <property type="entry name" value="Polyphosphate_phosphotransfera"/>
</dbReference>
<evidence type="ECO:0000313" key="6">
    <source>
        <dbReference type="Proteomes" id="UP000321595"/>
    </source>
</evidence>
<protein>
    <submittedName>
        <fullName evidence="5">Polyphosphate kinase 2 family protein</fullName>
    </submittedName>
</protein>
<feature type="region of interest" description="Disordered" evidence="3">
    <location>
        <begin position="1"/>
        <end position="33"/>
    </location>
</feature>
<evidence type="ECO:0000313" key="5">
    <source>
        <dbReference type="EMBL" id="QED28229.1"/>
    </source>
</evidence>
<keyword evidence="1" id="KW-0808">Transferase</keyword>
<reference evidence="5 6" key="1">
    <citation type="submission" date="2019-08" db="EMBL/GenBank/DDBJ databases">
        <authorList>
            <person name="Liang Q."/>
        </authorList>
    </citation>
    <scope>NUCLEOTIDE SEQUENCE [LARGE SCALE GENOMIC DNA]</scope>
    <source>
        <strain evidence="5 6">V1718</strain>
    </source>
</reference>
<dbReference type="EMBL" id="CP042467">
    <property type="protein sequence ID" value="QED28229.1"/>
    <property type="molecule type" value="Genomic_DNA"/>
</dbReference>
<dbReference type="OrthoDB" id="9775224at2"/>
<dbReference type="PANTHER" id="PTHR34383">
    <property type="entry name" value="POLYPHOSPHATE:AMP PHOSPHOTRANSFERASE-RELATED"/>
    <property type="match status" value="1"/>
</dbReference>
<dbReference type="Gene3D" id="3.40.50.300">
    <property type="entry name" value="P-loop containing nucleotide triphosphate hydrolases"/>
    <property type="match status" value="1"/>
</dbReference>
<gene>
    <name evidence="5" type="ORF">FRD01_13495</name>
</gene>
<dbReference type="InterPro" id="IPR022300">
    <property type="entry name" value="PPK2-rel_1"/>
</dbReference>
<dbReference type="InterPro" id="IPR022488">
    <property type="entry name" value="PPK2-related"/>
</dbReference>
<dbReference type="Proteomes" id="UP000321595">
    <property type="component" value="Chromosome"/>
</dbReference>
<evidence type="ECO:0000256" key="3">
    <source>
        <dbReference type="SAM" id="MobiDB-lite"/>
    </source>
</evidence>
<evidence type="ECO:0000259" key="4">
    <source>
        <dbReference type="Pfam" id="PF03976"/>
    </source>
</evidence>
<dbReference type="NCBIfam" id="TIGR03709">
    <property type="entry name" value="PPK2_rel_1"/>
    <property type="match status" value="1"/>
</dbReference>
<dbReference type="InterPro" id="IPR027417">
    <property type="entry name" value="P-loop_NTPase"/>
</dbReference>
<keyword evidence="2 5" id="KW-0418">Kinase</keyword>
<proteinExistence type="predicted"/>
<dbReference type="GO" id="GO:0008976">
    <property type="term" value="F:polyphosphate kinase activity"/>
    <property type="evidence" value="ECO:0007669"/>
    <property type="project" value="InterPro"/>
</dbReference>
<dbReference type="SUPFAM" id="SSF52540">
    <property type="entry name" value="P-loop containing nucleoside triphosphate hydrolases"/>
    <property type="match status" value="1"/>
</dbReference>
<keyword evidence="6" id="KW-1185">Reference proteome</keyword>
<dbReference type="PANTHER" id="PTHR34383:SF3">
    <property type="entry name" value="POLYPHOSPHATE:AMP PHOSPHOTRANSFERASE"/>
    <property type="match status" value="1"/>
</dbReference>
<feature type="compositionally biased region" description="Basic and acidic residues" evidence="3">
    <location>
        <begin position="11"/>
        <end position="33"/>
    </location>
</feature>
<evidence type="ECO:0000256" key="2">
    <source>
        <dbReference type="ARBA" id="ARBA00022777"/>
    </source>
</evidence>
<evidence type="ECO:0000256" key="1">
    <source>
        <dbReference type="ARBA" id="ARBA00022679"/>
    </source>
</evidence>
<organism evidence="5 6">
    <name type="scientific">Microvenator marinus</name>
    <dbReference type="NCBI Taxonomy" id="2600177"/>
    <lineage>
        <taxon>Bacteria</taxon>
        <taxon>Deltaproteobacteria</taxon>
        <taxon>Bradymonadales</taxon>
        <taxon>Microvenatoraceae</taxon>
        <taxon>Microvenator</taxon>
    </lineage>
</organism>
<accession>A0A5B8XXN8</accession>
<feature type="domain" description="Polyphosphate kinase-2-related" evidence="4">
    <location>
        <begin position="31"/>
        <end position="253"/>
    </location>
</feature>
<dbReference type="KEGG" id="bbae:FRD01_13495"/>
<dbReference type="AlphaFoldDB" id="A0A5B8XXN8"/>
<dbReference type="GO" id="GO:0006797">
    <property type="term" value="P:polyphosphate metabolic process"/>
    <property type="evidence" value="ECO:0007669"/>
    <property type="project" value="InterPro"/>
</dbReference>
<dbReference type="Pfam" id="PF03976">
    <property type="entry name" value="PPK2"/>
    <property type="match status" value="1"/>
</dbReference>